<feature type="domain" description="Secretion system C-terminal sorting" evidence="13">
    <location>
        <begin position="595"/>
        <end position="660"/>
    </location>
</feature>
<dbReference type="Gene3D" id="2.60.40.1730">
    <property type="entry name" value="tricorn interacting facor f3 domain"/>
    <property type="match status" value="1"/>
</dbReference>
<name>A0A5M8QI87_9BACT</name>
<dbReference type="Gene3D" id="1.10.390.10">
    <property type="entry name" value="Neutral Protease Domain 2"/>
    <property type="match status" value="1"/>
</dbReference>
<feature type="domain" description="Peptidase M1 membrane alanine aminopeptidase" evidence="12">
    <location>
        <begin position="339"/>
        <end position="487"/>
    </location>
</feature>
<dbReference type="InterPro" id="IPR001930">
    <property type="entry name" value="Peptidase_M1"/>
</dbReference>
<accession>A0A5M8QI87</accession>
<dbReference type="SUPFAM" id="SSF55486">
    <property type="entry name" value="Metalloproteases ('zincins'), catalytic domain"/>
    <property type="match status" value="1"/>
</dbReference>
<dbReference type="GO" id="GO:0006508">
    <property type="term" value="P:proteolysis"/>
    <property type="evidence" value="ECO:0007669"/>
    <property type="project" value="UniProtKB-KW"/>
</dbReference>
<evidence type="ECO:0000256" key="6">
    <source>
        <dbReference type="ARBA" id="ARBA00022438"/>
    </source>
</evidence>
<dbReference type="AlphaFoldDB" id="A0A5M8QI87"/>
<evidence type="ECO:0000256" key="11">
    <source>
        <dbReference type="ARBA" id="ARBA00023049"/>
    </source>
</evidence>
<keyword evidence="7" id="KW-0645">Protease</keyword>
<dbReference type="InterPro" id="IPR014782">
    <property type="entry name" value="Peptidase_M1_dom"/>
</dbReference>
<dbReference type="InterPro" id="IPR027268">
    <property type="entry name" value="Peptidase_M4/M1_CTD_sf"/>
</dbReference>
<dbReference type="PANTHER" id="PTHR11533">
    <property type="entry name" value="PROTEASE M1 ZINC METALLOPROTEASE"/>
    <property type="match status" value="1"/>
</dbReference>
<dbReference type="NCBIfam" id="TIGR04183">
    <property type="entry name" value="Por_Secre_tail"/>
    <property type="match status" value="1"/>
</dbReference>
<keyword evidence="6 15" id="KW-0031">Aminopeptidase</keyword>
<evidence type="ECO:0000256" key="7">
    <source>
        <dbReference type="ARBA" id="ARBA00022670"/>
    </source>
</evidence>
<sequence length="664" mass="74760">MVQRFTALQFLVFFKLLRLGLLLFPCGLEAVAQAPDRDLHLCAASRLQTVPALLADGITSPPHRDLMRQYDLHWYKLDLQLERNSLDISGNVVLNASAVAITVRQFAFELHSNFNIQQVLLNGTPCMVRRSGNEVTAELPTPVTAGQKFQVQVFYAGRAPSGASAAIGNGFNTGIAQPWGQQVAWSLSEPFAASEWFPCKQLLYDKADSVTVWVTTDVSNKVGANGLLQRITPLPDQKHRYEWRSTYPIAYYLISVAVGQYEEYSFDVALPGAPKPVLVQNYLYPQALATFKPEIDRTGPFLQLFSELFGLYPFHREKYGHSMAPIGGGMEHQTMTTQSTFEFTLTAHELAHQWWGNEVTTADWSHIWLNEGFASYSELLALEKLWPAERANWLNRAYQSTLSQPAGSVFVKDSTNVARIFSSALTYRKGALVLHMLRHALASDALFLRVLQEYRQAYQHKVATTRDFQQVVERVSGRSFQYFFDQWVYGEGFPIFDVSWAQAGNKVYLRSLQTTSSPATPLFTTEVEYKIRTSLKDTVVVVRHRQQQEEYQFQVAGTVLGVEVDPNQWLLEVVKSVREDALIIPPAPPAGTLVLYPNPTWGEVHLRAGQGVPQKIAIYDMVGRHIRTFAPAGTTFSVADLGAGTYFLKLWYDTNLVQTRLIKL</sequence>
<dbReference type="GO" id="GO:0016020">
    <property type="term" value="C:membrane"/>
    <property type="evidence" value="ECO:0007669"/>
    <property type="project" value="TreeGrafter"/>
</dbReference>
<evidence type="ECO:0000313" key="14">
    <source>
        <dbReference type="EMBL" id="KAA6434533.1"/>
    </source>
</evidence>
<dbReference type="GO" id="GO:0070006">
    <property type="term" value="F:metalloaminopeptidase activity"/>
    <property type="evidence" value="ECO:0007669"/>
    <property type="project" value="TreeGrafter"/>
</dbReference>
<dbReference type="GO" id="GO:0005737">
    <property type="term" value="C:cytoplasm"/>
    <property type="evidence" value="ECO:0007669"/>
    <property type="project" value="TreeGrafter"/>
</dbReference>
<dbReference type="InterPro" id="IPR050344">
    <property type="entry name" value="Peptidase_M1_aminopeptidases"/>
</dbReference>
<dbReference type="GO" id="GO:0016285">
    <property type="term" value="F:alanyl aminopeptidase activity"/>
    <property type="evidence" value="ECO:0007669"/>
    <property type="project" value="UniProtKB-EC"/>
</dbReference>
<dbReference type="PANTHER" id="PTHR11533:SF174">
    <property type="entry name" value="PUROMYCIN-SENSITIVE AMINOPEPTIDASE-RELATED"/>
    <property type="match status" value="1"/>
</dbReference>
<comment type="similarity">
    <text evidence="3">Belongs to the peptidase M1 family.</text>
</comment>
<dbReference type="GO" id="GO:0042277">
    <property type="term" value="F:peptide binding"/>
    <property type="evidence" value="ECO:0007669"/>
    <property type="project" value="TreeGrafter"/>
</dbReference>
<dbReference type="Proteomes" id="UP000323866">
    <property type="component" value="Unassembled WGS sequence"/>
</dbReference>
<keyword evidence="10" id="KW-0862">Zinc</keyword>
<protein>
    <recommendedName>
        <fullName evidence="5">Aminopeptidase N</fullName>
        <ecNumber evidence="4">3.4.11.2</ecNumber>
    </recommendedName>
</protein>
<gene>
    <name evidence="15" type="ORF">ACD591_04045</name>
    <name evidence="14" type="ORF">FOE74_10115</name>
</gene>
<comment type="catalytic activity">
    <reaction evidence="1">
        <text>Release of an N-terminal amino acid, Xaa-|-Yaa- from a peptide, amide or arylamide. Xaa is preferably Ala, but may be most amino acids including Pro (slow action). When a terminal hydrophobic residue is followed by a prolyl residue, the two may be released as an intact Xaa-Pro dipeptide.</text>
        <dbReference type="EC" id="3.4.11.2"/>
    </reaction>
</comment>
<dbReference type="InterPro" id="IPR026444">
    <property type="entry name" value="Secre_tail"/>
</dbReference>
<keyword evidence="17" id="KW-1185">Reference proteome</keyword>
<evidence type="ECO:0000256" key="1">
    <source>
        <dbReference type="ARBA" id="ARBA00000098"/>
    </source>
</evidence>
<evidence type="ECO:0000313" key="15">
    <source>
        <dbReference type="EMBL" id="MFA1770451.1"/>
    </source>
</evidence>
<evidence type="ECO:0000256" key="5">
    <source>
        <dbReference type="ARBA" id="ARBA00015611"/>
    </source>
</evidence>
<keyword evidence="8" id="KW-0479">Metal-binding</keyword>
<dbReference type="GO" id="GO:0008270">
    <property type="term" value="F:zinc ion binding"/>
    <property type="evidence" value="ECO:0007669"/>
    <property type="project" value="InterPro"/>
</dbReference>
<dbReference type="OrthoDB" id="100605at2"/>
<dbReference type="EC" id="3.4.11.2" evidence="4"/>
<evidence type="ECO:0000313" key="17">
    <source>
        <dbReference type="Proteomes" id="UP001570846"/>
    </source>
</evidence>
<dbReference type="EMBL" id="VKKZ01000020">
    <property type="protein sequence ID" value="KAA6434533.1"/>
    <property type="molecule type" value="Genomic_DNA"/>
</dbReference>
<dbReference type="Pfam" id="PF01433">
    <property type="entry name" value="Peptidase_M1"/>
    <property type="match status" value="1"/>
</dbReference>
<comment type="cofactor">
    <cofactor evidence="2">
        <name>Zn(2+)</name>
        <dbReference type="ChEBI" id="CHEBI:29105"/>
    </cofactor>
</comment>
<reference evidence="15 17" key="3">
    <citation type="submission" date="2024-08" db="EMBL/GenBank/DDBJ databases">
        <authorList>
            <person name="Wei W."/>
        </authorList>
    </citation>
    <scope>NUCLEOTIDE SEQUENCE [LARGE SCALE GENOMIC DNA]</scope>
    <source>
        <strain evidence="15 17">XU2</strain>
    </source>
</reference>
<evidence type="ECO:0000259" key="12">
    <source>
        <dbReference type="Pfam" id="PF01433"/>
    </source>
</evidence>
<dbReference type="CDD" id="cd09603">
    <property type="entry name" value="M1_APN_like"/>
    <property type="match status" value="1"/>
</dbReference>
<dbReference type="SUPFAM" id="SSF63737">
    <property type="entry name" value="Leukotriene A4 hydrolase N-terminal domain"/>
    <property type="match status" value="1"/>
</dbReference>
<dbReference type="RefSeq" id="WP_149098476.1">
    <property type="nucleotide sequence ID" value="NZ_BMMG01000003.1"/>
</dbReference>
<evidence type="ECO:0000256" key="9">
    <source>
        <dbReference type="ARBA" id="ARBA00022801"/>
    </source>
</evidence>
<reference evidence="14 16" key="2">
    <citation type="submission" date="2019-09" db="EMBL/GenBank/DDBJ databases">
        <title>A bacterium isolated from glacier soil.</title>
        <authorList>
            <person name="Liu Q."/>
        </authorList>
    </citation>
    <scope>NUCLEOTIDE SEQUENCE [LARGE SCALE GENOMIC DNA]</scope>
    <source>
        <strain evidence="14 16">MDT1-10-3</strain>
    </source>
</reference>
<dbReference type="InterPro" id="IPR042097">
    <property type="entry name" value="Aminopeptidase_N-like_N_sf"/>
</dbReference>
<keyword evidence="9" id="KW-0378">Hydrolase</keyword>
<proteinExistence type="inferred from homology"/>
<comment type="caution">
    <text evidence="14">The sequence shown here is derived from an EMBL/GenBank/DDBJ whole genome shotgun (WGS) entry which is preliminary data.</text>
</comment>
<dbReference type="GO" id="GO:0043171">
    <property type="term" value="P:peptide catabolic process"/>
    <property type="evidence" value="ECO:0007669"/>
    <property type="project" value="TreeGrafter"/>
</dbReference>
<dbReference type="EMBL" id="JBGOGF010000002">
    <property type="protein sequence ID" value="MFA1770451.1"/>
    <property type="molecule type" value="Genomic_DNA"/>
</dbReference>
<evidence type="ECO:0000256" key="4">
    <source>
        <dbReference type="ARBA" id="ARBA00012564"/>
    </source>
</evidence>
<dbReference type="PRINTS" id="PR00756">
    <property type="entry name" value="ALADIPTASE"/>
</dbReference>
<reference evidence="14 16" key="1">
    <citation type="submission" date="2019-07" db="EMBL/GenBank/DDBJ databases">
        <authorList>
            <person name="Qu J.-H."/>
        </authorList>
    </citation>
    <scope>NUCLEOTIDE SEQUENCE [LARGE SCALE GENOMIC DNA]</scope>
    <source>
        <strain evidence="14 16">MDT1-10-3</strain>
    </source>
</reference>
<dbReference type="GO" id="GO:0005615">
    <property type="term" value="C:extracellular space"/>
    <property type="evidence" value="ECO:0007669"/>
    <property type="project" value="TreeGrafter"/>
</dbReference>
<evidence type="ECO:0000259" key="13">
    <source>
        <dbReference type="Pfam" id="PF18962"/>
    </source>
</evidence>
<evidence type="ECO:0000256" key="10">
    <source>
        <dbReference type="ARBA" id="ARBA00022833"/>
    </source>
</evidence>
<dbReference type="Pfam" id="PF18962">
    <property type="entry name" value="Por_Secre_tail"/>
    <property type="match status" value="1"/>
</dbReference>
<evidence type="ECO:0000256" key="2">
    <source>
        <dbReference type="ARBA" id="ARBA00001947"/>
    </source>
</evidence>
<organism evidence="14 16">
    <name type="scientific">Rufibacter glacialis</name>
    <dbReference type="NCBI Taxonomy" id="1259555"/>
    <lineage>
        <taxon>Bacteria</taxon>
        <taxon>Pseudomonadati</taxon>
        <taxon>Bacteroidota</taxon>
        <taxon>Cytophagia</taxon>
        <taxon>Cytophagales</taxon>
        <taxon>Hymenobacteraceae</taxon>
        <taxon>Rufibacter</taxon>
    </lineage>
</organism>
<evidence type="ECO:0000256" key="8">
    <source>
        <dbReference type="ARBA" id="ARBA00022723"/>
    </source>
</evidence>
<evidence type="ECO:0000313" key="16">
    <source>
        <dbReference type="Proteomes" id="UP000323866"/>
    </source>
</evidence>
<dbReference type="Proteomes" id="UP001570846">
    <property type="component" value="Unassembled WGS sequence"/>
</dbReference>
<keyword evidence="11" id="KW-0482">Metalloprotease</keyword>
<evidence type="ECO:0000256" key="3">
    <source>
        <dbReference type="ARBA" id="ARBA00010136"/>
    </source>
</evidence>